<sequence length="84" mass="9286">MASVPRGLISRISHPSPSQSLPVCSFFLLQRFSSDARAVEGIESDITEVPYHRGKTRVPISILWVDDSIVSQVKTTEKEGIFAL</sequence>
<keyword evidence="2" id="KW-1185">Reference proteome</keyword>
<organism evidence="1 2">
    <name type="scientific">Eruca vesicaria subsp. sativa</name>
    <name type="common">Garden rocket</name>
    <name type="synonym">Eruca sativa</name>
    <dbReference type="NCBI Taxonomy" id="29727"/>
    <lineage>
        <taxon>Eukaryota</taxon>
        <taxon>Viridiplantae</taxon>
        <taxon>Streptophyta</taxon>
        <taxon>Embryophyta</taxon>
        <taxon>Tracheophyta</taxon>
        <taxon>Spermatophyta</taxon>
        <taxon>Magnoliopsida</taxon>
        <taxon>eudicotyledons</taxon>
        <taxon>Gunneridae</taxon>
        <taxon>Pentapetalae</taxon>
        <taxon>rosids</taxon>
        <taxon>malvids</taxon>
        <taxon>Brassicales</taxon>
        <taxon>Brassicaceae</taxon>
        <taxon>Brassiceae</taxon>
        <taxon>Eruca</taxon>
    </lineage>
</organism>
<name>A0ABC8J2D0_ERUVS</name>
<gene>
    <name evidence="1" type="ORF">ERUC_LOCUS5705</name>
</gene>
<reference evidence="1 2" key="1">
    <citation type="submission" date="2022-03" db="EMBL/GenBank/DDBJ databases">
        <authorList>
            <person name="Macdonald S."/>
            <person name="Ahmed S."/>
            <person name="Newling K."/>
        </authorList>
    </citation>
    <scope>NUCLEOTIDE SEQUENCE [LARGE SCALE GENOMIC DNA]</scope>
</reference>
<proteinExistence type="predicted"/>
<dbReference type="Proteomes" id="UP001642260">
    <property type="component" value="Unassembled WGS sequence"/>
</dbReference>
<evidence type="ECO:0000313" key="2">
    <source>
        <dbReference type="Proteomes" id="UP001642260"/>
    </source>
</evidence>
<comment type="caution">
    <text evidence="1">The sequence shown here is derived from an EMBL/GenBank/DDBJ whole genome shotgun (WGS) entry which is preliminary data.</text>
</comment>
<protein>
    <submittedName>
        <fullName evidence="1">Uncharacterized protein</fullName>
    </submittedName>
</protein>
<dbReference type="EMBL" id="CAKOAT010071821">
    <property type="protein sequence ID" value="CAH8310449.1"/>
    <property type="molecule type" value="Genomic_DNA"/>
</dbReference>
<accession>A0ABC8J2D0</accession>
<evidence type="ECO:0000313" key="1">
    <source>
        <dbReference type="EMBL" id="CAH8310449.1"/>
    </source>
</evidence>
<dbReference type="AlphaFoldDB" id="A0ABC8J2D0"/>